<dbReference type="AlphaFoldDB" id="A0A550C3Y2"/>
<accession>A0A550C3Y2</accession>
<protein>
    <submittedName>
        <fullName evidence="1">Uncharacterized protein</fullName>
    </submittedName>
</protein>
<evidence type="ECO:0000313" key="2">
    <source>
        <dbReference type="Proteomes" id="UP000320762"/>
    </source>
</evidence>
<reference evidence="1 2" key="1">
    <citation type="journal article" date="2019" name="New Phytol.">
        <title>Comparative genomics reveals unique wood-decay strategies and fruiting body development in the Schizophyllaceae.</title>
        <authorList>
            <person name="Almasi E."/>
            <person name="Sahu N."/>
            <person name="Krizsan K."/>
            <person name="Balint B."/>
            <person name="Kovacs G.M."/>
            <person name="Kiss B."/>
            <person name="Cseklye J."/>
            <person name="Drula E."/>
            <person name="Henrissat B."/>
            <person name="Nagy I."/>
            <person name="Chovatia M."/>
            <person name="Adam C."/>
            <person name="LaButti K."/>
            <person name="Lipzen A."/>
            <person name="Riley R."/>
            <person name="Grigoriev I.V."/>
            <person name="Nagy L.G."/>
        </authorList>
    </citation>
    <scope>NUCLEOTIDE SEQUENCE [LARGE SCALE GENOMIC DNA]</scope>
    <source>
        <strain evidence="1 2">NL-1724</strain>
    </source>
</reference>
<dbReference type="EMBL" id="VDMD01000027">
    <property type="protein sequence ID" value="TRM59503.1"/>
    <property type="molecule type" value="Genomic_DNA"/>
</dbReference>
<gene>
    <name evidence="1" type="ORF">BD626DRAFT_507321</name>
</gene>
<dbReference type="Proteomes" id="UP000320762">
    <property type="component" value="Unassembled WGS sequence"/>
</dbReference>
<proteinExistence type="predicted"/>
<comment type="caution">
    <text evidence="1">The sequence shown here is derived from an EMBL/GenBank/DDBJ whole genome shotgun (WGS) entry which is preliminary data.</text>
</comment>
<evidence type="ECO:0000313" key="1">
    <source>
        <dbReference type="EMBL" id="TRM59503.1"/>
    </source>
</evidence>
<organism evidence="1 2">
    <name type="scientific">Schizophyllum amplum</name>
    <dbReference type="NCBI Taxonomy" id="97359"/>
    <lineage>
        <taxon>Eukaryota</taxon>
        <taxon>Fungi</taxon>
        <taxon>Dikarya</taxon>
        <taxon>Basidiomycota</taxon>
        <taxon>Agaricomycotina</taxon>
        <taxon>Agaricomycetes</taxon>
        <taxon>Agaricomycetidae</taxon>
        <taxon>Agaricales</taxon>
        <taxon>Schizophyllaceae</taxon>
        <taxon>Schizophyllum</taxon>
    </lineage>
</organism>
<keyword evidence="2" id="KW-1185">Reference proteome</keyword>
<name>A0A550C3Y2_9AGAR</name>
<sequence>MDKCSVCQAASGPLRIPAPALTPSEDTPRCQSKSLEFELPTRIRSLVPGVTVGS</sequence>